<evidence type="ECO:0000313" key="3">
    <source>
        <dbReference type="Proteomes" id="UP001163293"/>
    </source>
</evidence>
<dbReference type="AlphaFoldDB" id="A0AAX3EN32"/>
<accession>A0AAX3EN32</accession>
<evidence type="ECO:0000313" key="2">
    <source>
        <dbReference type="EMBL" id="UYV99371.1"/>
    </source>
</evidence>
<feature type="transmembrane region" description="Helical" evidence="1">
    <location>
        <begin position="21"/>
        <end position="39"/>
    </location>
</feature>
<protein>
    <submittedName>
        <fullName evidence="2">DUF3592 domain-containing protein</fullName>
    </submittedName>
</protein>
<dbReference type="EMBL" id="CP101185">
    <property type="protein sequence ID" value="UYV99371.1"/>
    <property type="molecule type" value="Genomic_DNA"/>
</dbReference>
<reference evidence="2" key="1">
    <citation type="submission" date="2022-07" db="EMBL/GenBank/DDBJ databases">
        <authorList>
            <person name="Wu T."/>
        </authorList>
    </citation>
    <scope>NUCLEOTIDE SEQUENCE</scope>
    <source>
        <strain evidence="2">SD-1</strain>
    </source>
</reference>
<organism evidence="2 3">
    <name type="scientific">Paenarthrobacter ureafaciens</name>
    <dbReference type="NCBI Taxonomy" id="37931"/>
    <lineage>
        <taxon>Bacteria</taxon>
        <taxon>Bacillati</taxon>
        <taxon>Actinomycetota</taxon>
        <taxon>Actinomycetes</taxon>
        <taxon>Micrococcales</taxon>
        <taxon>Micrococcaceae</taxon>
        <taxon>Paenarthrobacter</taxon>
    </lineage>
</organism>
<gene>
    <name evidence="2" type="ORF">NL394_09315</name>
</gene>
<keyword evidence="1" id="KW-1133">Transmembrane helix</keyword>
<sequence>MTSTGSLLNKPKSVVRRIVNVLFAVVLMLLGAALMITSYQQVDADEELARTGVHVAGTITYFSDARKASNRDITVEFVAADGVNRYAHAPLDHEQHPYIGEQVTVSYREQQPDQAVVLGYGSNREFLGGVGLILTVVFTTSGLALFVSGLRRRRRATASGGSGPER</sequence>
<feature type="transmembrane region" description="Helical" evidence="1">
    <location>
        <begin position="126"/>
        <end position="147"/>
    </location>
</feature>
<proteinExistence type="predicted"/>
<dbReference type="Proteomes" id="UP001163293">
    <property type="component" value="Chromosome"/>
</dbReference>
<keyword evidence="1" id="KW-0472">Membrane</keyword>
<name>A0AAX3EN32_PAEUR</name>
<keyword evidence="3" id="KW-1185">Reference proteome</keyword>
<dbReference type="RefSeq" id="WP_069696423.1">
    <property type="nucleotide sequence ID" value="NZ_CP043010.1"/>
</dbReference>
<keyword evidence="1" id="KW-0812">Transmembrane</keyword>
<evidence type="ECO:0000256" key="1">
    <source>
        <dbReference type="SAM" id="Phobius"/>
    </source>
</evidence>